<accession>A0A8S5S4D1</accession>
<dbReference type="Gene3D" id="1.10.8.200">
    <property type="entry name" value="Replisome organizer (g39p helicase loader/inhibitor protein)"/>
    <property type="match status" value="1"/>
</dbReference>
<proteinExistence type="predicted"/>
<name>A0A8S5S4D1_9CAUD</name>
<sequence length="233" mass="26436">MGKKRMSEAEVSMLLYTIHAVYPAHFTRFTERDMEDQIAAWRGVLEDYSYIQASAGLKAFLASDTKGFPPVPGQVIDFIRRAMEPEAEQATNPELIALIRRALANSAYNSAEEFDRLPEICQRAVGTPHNLEEWCRLDTREVETVILSHVARALDATRIRMREDAKIPTSVRRVLGIALRHESIALSHRERKEVLPDKAQQAPKENRLEVAAEMEARMQEYKSKYLRAGSVAG</sequence>
<reference evidence="1" key="1">
    <citation type="journal article" date="2021" name="Proc. Natl. Acad. Sci. U.S.A.">
        <title>A Catalog of Tens of Thousands of Viruses from Human Metagenomes Reveals Hidden Associations with Chronic Diseases.</title>
        <authorList>
            <person name="Tisza M.J."/>
            <person name="Buck C.B."/>
        </authorList>
    </citation>
    <scope>NUCLEOTIDE SEQUENCE</scope>
    <source>
        <strain evidence="1">CtmP938</strain>
    </source>
</reference>
<organism evidence="1">
    <name type="scientific">Siphoviridae sp. ctmP938</name>
    <dbReference type="NCBI Taxonomy" id="2827933"/>
    <lineage>
        <taxon>Viruses</taxon>
        <taxon>Duplodnaviria</taxon>
        <taxon>Heunggongvirae</taxon>
        <taxon>Uroviricota</taxon>
        <taxon>Caudoviricetes</taxon>
    </lineage>
</organism>
<protein>
    <submittedName>
        <fullName evidence="1">Replisome organizer</fullName>
    </submittedName>
</protein>
<dbReference type="EMBL" id="BK032519">
    <property type="protein sequence ID" value="DAF45784.1"/>
    <property type="molecule type" value="Genomic_DNA"/>
</dbReference>
<evidence type="ECO:0000313" key="1">
    <source>
        <dbReference type="EMBL" id="DAF45784.1"/>
    </source>
</evidence>